<dbReference type="STRING" id="1121863.GCA_000621185_02170"/>
<evidence type="ECO:0000259" key="2">
    <source>
        <dbReference type="Pfam" id="PF00419"/>
    </source>
</evidence>
<keyword evidence="4" id="KW-1185">Reference proteome</keyword>
<accession>A0A0J8YB69</accession>
<feature type="domain" description="Fimbrial-type adhesion" evidence="2">
    <location>
        <begin position="27"/>
        <end position="186"/>
    </location>
</feature>
<evidence type="ECO:0000313" key="3">
    <source>
        <dbReference type="EMBL" id="KMV34724.1"/>
    </source>
</evidence>
<reference evidence="3 4" key="1">
    <citation type="submission" date="2015-06" db="EMBL/GenBank/DDBJ databases">
        <title>Genome sequencing of Cronobacter sp. strain DJ34 isolated from petroleum contaminated sludge of Duliajan Oil Fields, Assam, India.</title>
        <authorList>
            <person name="Pal S."/>
            <person name="Banerjee T.D."/>
            <person name="Roy A."/>
            <person name="Sar P."/>
            <person name="Kazy S.K."/>
        </authorList>
    </citation>
    <scope>NUCLEOTIDE SEQUENCE [LARGE SCALE GENOMIC DNA]</scope>
    <source>
        <strain evidence="3 4">DJ34</strain>
    </source>
</reference>
<dbReference type="GO" id="GO:0043709">
    <property type="term" value="P:cell adhesion involved in single-species biofilm formation"/>
    <property type="evidence" value="ECO:0007669"/>
    <property type="project" value="TreeGrafter"/>
</dbReference>
<sequence>MNLSTRVALGSLLSLLISSAQAVDGTIEFNGAIMTDTCTIDTTDGVVNVELGSYAANQFQYPGDKSPTIPFSIPLKNCPTTAWKHIDGTTDASFQIWLQTAETVGENNDMVKPASMDTAATGVGIKIETANGTPLALNKLTTPAVKFPITAGSMNLDLAAYYKSLVEASDITAGEADGVVDITFDYR</sequence>
<dbReference type="InterPro" id="IPR008966">
    <property type="entry name" value="Adhesion_dom_sf"/>
</dbReference>
<dbReference type="PATRIC" id="fig|1656095.3.peg.1293"/>
<dbReference type="Pfam" id="PF00419">
    <property type="entry name" value="Fimbrial"/>
    <property type="match status" value="1"/>
</dbReference>
<dbReference type="InterPro" id="IPR036937">
    <property type="entry name" value="Adhesion_dom_fimbrial_sf"/>
</dbReference>
<dbReference type="SUPFAM" id="SSF49401">
    <property type="entry name" value="Bacterial adhesins"/>
    <property type="match status" value="1"/>
</dbReference>
<dbReference type="AlphaFoldDB" id="A0A0J8YB69"/>
<protein>
    <submittedName>
        <fullName evidence="3">Fimbrial protein</fullName>
    </submittedName>
</protein>
<gene>
    <name evidence="3" type="ORF">ACH50_11295</name>
</gene>
<feature type="chain" id="PRO_5005311884" evidence="1">
    <location>
        <begin position="23"/>
        <end position="187"/>
    </location>
</feature>
<dbReference type="RefSeq" id="WP_048888000.1">
    <property type="nucleotide sequence ID" value="NZ_LFEJ01000014.1"/>
</dbReference>
<dbReference type="PANTHER" id="PTHR33420:SF26">
    <property type="entry name" value="FIMBRIAL SUBUNIT"/>
    <property type="match status" value="1"/>
</dbReference>
<dbReference type="EMBL" id="LFEJ01000014">
    <property type="protein sequence ID" value="KMV34724.1"/>
    <property type="molecule type" value="Genomic_DNA"/>
</dbReference>
<dbReference type="InterPro" id="IPR050263">
    <property type="entry name" value="Bact_Fimbrial_Adh_Pro"/>
</dbReference>
<dbReference type="Proteomes" id="UP000037315">
    <property type="component" value="Unassembled WGS sequence"/>
</dbReference>
<dbReference type="InterPro" id="IPR000259">
    <property type="entry name" value="Adhesion_dom_fimbrial"/>
</dbReference>
<evidence type="ECO:0000313" key="4">
    <source>
        <dbReference type="Proteomes" id="UP000037315"/>
    </source>
</evidence>
<feature type="signal peptide" evidence="1">
    <location>
        <begin position="1"/>
        <end position="22"/>
    </location>
</feature>
<evidence type="ECO:0000256" key="1">
    <source>
        <dbReference type="SAM" id="SignalP"/>
    </source>
</evidence>
<keyword evidence="1" id="KW-0732">Signal</keyword>
<proteinExistence type="predicted"/>
<dbReference type="PANTHER" id="PTHR33420">
    <property type="entry name" value="FIMBRIAL SUBUNIT ELFA-RELATED"/>
    <property type="match status" value="1"/>
</dbReference>
<name>A0A0J8YB69_9ENTR</name>
<comment type="caution">
    <text evidence="3">The sequence shown here is derived from an EMBL/GenBank/DDBJ whole genome shotgun (WGS) entry which is preliminary data.</text>
</comment>
<dbReference type="Gene3D" id="2.60.40.1090">
    <property type="entry name" value="Fimbrial-type adhesion domain"/>
    <property type="match status" value="1"/>
</dbReference>
<dbReference type="OrthoDB" id="6466381at2"/>
<dbReference type="GO" id="GO:0009289">
    <property type="term" value="C:pilus"/>
    <property type="evidence" value="ECO:0007669"/>
    <property type="project" value="InterPro"/>
</dbReference>
<organism evidence="3 4">
    <name type="scientific">Franconibacter pulveris</name>
    <dbReference type="NCBI Taxonomy" id="435910"/>
    <lineage>
        <taxon>Bacteria</taxon>
        <taxon>Pseudomonadati</taxon>
        <taxon>Pseudomonadota</taxon>
        <taxon>Gammaproteobacteria</taxon>
        <taxon>Enterobacterales</taxon>
        <taxon>Enterobacteriaceae</taxon>
        <taxon>Franconibacter</taxon>
    </lineage>
</organism>